<keyword evidence="2" id="KW-1185">Reference proteome</keyword>
<dbReference type="Proteomes" id="UP000006038">
    <property type="component" value="Chromosome 1"/>
</dbReference>
<organism evidence="1">
    <name type="scientific">Oryza brachyantha</name>
    <name type="common">malo sina</name>
    <dbReference type="NCBI Taxonomy" id="4533"/>
    <lineage>
        <taxon>Eukaryota</taxon>
        <taxon>Viridiplantae</taxon>
        <taxon>Streptophyta</taxon>
        <taxon>Embryophyta</taxon>
        <taxon>Tracheophyta</taxon>
        <taxon>Spermatophyta</taxon>
        <taxon>Magnoliopsida</taxon>
        <taxon>Liliopsida</taxon>
        <taxon>Poales</taxon>
        <taxon>Poaceae</taxon>
        <taxon>BOP clade</taxon>
        <taxon>Oryzoideae</taxon>
        <taxon>Oryzeae</taxon>
        <taxon>Oryzinae</taxon>
        <taxon>Oryza</taxon>
    </lineage>
</organism>
<evidence type="ECO:0000313" key="1">
    <source>
        <dbReference type="EnsemblPlants" id="OB01G11920.1"/>
    </source>
</evidence>
<accession>J3KW36</accession>
<proteinExistence type="predicted"/>
<reference evidence="1" key="2">
    <citation type="submission" date="2013-04" db="UniProtKB">
        <authorList>
            <consortium name="EnsemblPlants"/>
        </authorList>
    </citation>
    <scope>IDENTIFICATION</scope>
</reference>
<name>J3KW36_ORYBR</name>
<sequence>MDERKNFLRTNRDIFRKLALRLTRALLEVSFISHQRQKRTRKANERIFKD</sequence>
<dbReference type="AlphaFoldDB" id="J3KW36"/>
<dbReference type="EnsemblPlants" id="OB01G11920.1">
    <property type="protein sequence ID" value="OB01G11920.1"/>
    <property type="gene ID" value="OB01G11920"/>
</dbReference>
<evidence type="ECO:0000313" key="2">
    <source>
        <dbReference type="Proteomes" id="UP000006038"/>
    </source>
</evidence>
<dbReference type="HOGENOM" id="CLU_3127489_0_0_1"/>
<reference evidence="1" key="1">
    <citation type="journal article" date="2013" name="Nat. Commun.">
        <title>Whole-genome sequencing of Oryza brachyantha reveals mechanisms underlying Oryza genome evolution.</title>
        <authorList>
            <person name="Chen J."/>
            <person name="Huang Q."/>
            <person name="Gao D."/>
            <person name="Wang J."/>
            <person name="Lang Y."/>
            <person name="Liu T."/>
            <person name="Li B."/>
            <person name="Bai Z."/>
            <person name="Luis Goicoechea J."/>
            <person name="Liang C."/>
            <person name="Chen C."/>
            <person name="Zhang W."/>
            <person name="Sun S."/>
            <person name="Liao Y."/>
            <person name="Zhang X."/>
            <person name="Yang L."/>
            <person name="Song C."/>
            <person name="Wang M."/>
            <person name="Shi J."/>
            <person name="Liu G."/>
            <person name="Liu J."/>
            <person name="Zhou H."/>
            <person name="Zhou W."/>
            <person name="Yu Q."/>
            <person name="An N."/>
            <person name="Chen Y."/>
            <person name="Cai Q."/>
            <person name="Wang B."/>
            <person name="Liu B."/>
            <person name="Min J."/>
            <person name="Huang Y."/>
            <person name="Wu H."/>
            <person name="Li Z."/>
            <person name="Zhang Y."/>
            <person name="Yin Y."/>
            <person name="Song W."/>
            <person name="Jiang J."/>
            <person name="Jackson S.A."/>
            <person name="Wing R.A."/>
            <person name="Wang J."/>
            <person name="Chen M."/>
        </authorList>
    </citation>
    <scope>NUCLEOTIDE SEQUENCE [LARGE SCALE GENOMIC DNA]</scope>
    <source>
        <strain evidence="1">cv. IRGC 101232</strain>
    </source>
</reference>
<protein>
    <submittedName>
        <fullName evidence="1">Uncharacterized protein</fullName>
    </submittedName>
</protein>
<dbReference type="Gramene" id="OB01G11920.1">
    <property type="protein sequence ID" value="OB01G11920.1"/>
    <property type="gene ID" value="OB01G11920"/>
</dbReference>